<keyword evidence="3" id="KW-0010">Activator</keyword>
<dbReference type="CDD" id="cd06124">
    <property type="entry name" value="cupin_NimR-like_N"/>
    <property type="match status" value="1"/>
</dbReference>
<dbReference type="PANTHER" id="PTHR11019">
    <property type="entry name" value="HTH-TYPE TRANSCRIPTIONAL REGULATOR NIMR"/>
    <property type="match status" value="1"/>
</dbReference>
<evidence type="ECO:0000313" key="7">
    <source>
        <dbReference type="Proteomes" id="UP001380290"/>
    </source>
</evidence>
<dbReference type="InterPro" id="IPR018062">
    <property type="entry name" value="HTH_AraC-typ_CS"/>
</dbReference>
<dbReference type="PRINTS" id="PR00032">
    <property type="entry name" value="HTHARAC"/>
</dbReference>
<dbReference type="Proteomes" id="UP001380290">
    <property type="component" value="Unassembled WGS sequence"/>
</dbReference>
<dbReference type="RefSeq" id="WP_339600071.1">
    <property type="nucleotide sequence ID" value="NZ_JBBHLC010000059.1"/>
</dbReference>
<gene>
    <name evidence="6" type="ORF">V7S98_17525</name>
</gene>
<keyword evidence="1" id="KW-0805">Transcription regulation</keyword>
<dbReference type="Pfam" id="PF12833">
    <property type="entry name" value="HTH_18"/>
    <property type="match status" value="1"/>
</dbReference>
<name>A0ABU8QWQ4_9PSED</name>
<proteinExistence type="predicted"/>
<dbReference type="SUPFAM" id="SSF46689">
    <property type="entry name" value="Homeodomain-like"/>
    <property type="match status" value="1"/>
</dbReference>
<keyword evidence="2" id="KW-0238">DNA-binding</keyword>
<keyword evidence="4" id="KW-0804">Transcription</keyword>
<protein>
    <submittedName>
        <fullName evidence="6">Helix-turn-helix transcriptional regulator</fullName>
    </submittedName>
</protein>
<keyword evidence="7" id="KW-1185">Reference proteome</keyword>
<dbReference type="PANTHER" id="PTHR11019:SF159">
    <property type="entry name" value="TRANSCRIPTIONAL REGULATOR-RELATED"/>
    <property type="match status" value="1"/>
</dbReference>
<dbReference type="PROSITE" id="PS01124">
    <property type="entry name" value="HTH_ARAC_FAMILY_2"/>
    <property type="match status" value="1"/>
</dbReference>
<dbReference type="InterPro" id="IPR009057">
    <property type="entry name" value="Homeodomain-like_sf"/>
</dbReference>
<dbReference type="InterPro" id="IPR003313">
    <property type="entry name" value="AraC-bd"/>
</dbReference>
<dbReference type="Gene3D" id="1.10.10.60">
    <property type="entry name" value="Homeodomain-like"/>
    <property type="match status" value="1"/>
</dbReference>
<evidence type="ECO:0000259" key="5">
    <source>
        <dbReference type="PROSITE" id="PS01124"/>
    </source>
</evidence>
<organism evidence="6 7">
    <name type="scientific">Pseudomonas farsensis</name>
    <dbReference type="NCBI Taxonomy" id="2745492"/>
    <lineage>
        <taxon>Bacteria</taxon>
        <taxon>Pseudomonadati</taxon>
        <taxon>Pseudomonadota</taxon>
        <taxon>Gammaproteobacteria</taxon>
        <taxon>Pseudomonadales</taxon>
        <taxon>Pseudomonadaceae</taxon>
        <taxon>Pseudomonas</taxon>
    </lineage>
</organism>
<evidence type="ECO:0000313" key="6">
    <source>
        <dbReference type="EMBL" id="MEJ5865020.1"/>
    </source>
</evidence>
<comment type="caution">
    <text evidence="6">The sequence shown here is derived from an EMBL/GenBank/DDBJ whole genome shotgun (WGS) entry which is preliminary data.</text>
</comment>
<dbReference type="EMBL" id="JBBHLC010000059">
    <property type="protein sequence ID" value="MEJ5865020.1"/>
    <property type="molecule type" value="Genomic_DNA"/>
</dbReference>
<dbReference type="InterPro" id="IPR011051">
    <property type="entry name" value="RmlC_Cupin_sf"/>
</dbReference>
<dbReference type="PROSITE" id="PS00041">
    <property type="entry name" value="HTH_ARAC_FAMILY_1"/>
    <property type="match status" value="1"/>
</dbReference>
<dbReference type="Gene3D" id="2.60.120.10">
    <property type="entry name" value="Jelly Rolls"/>
    <property type="match status" value="1"/>
</dbReference>
<dbReference type="InterPro" id="IPR018060">
    <property type="entry name" value="HTH_AraC"/>
</dbReference>
<dbReference type="InterPro" id="IPR020449">
    <property type="entry name" value="Tscrpt_reg_AraC-type_HTH"/>
</dbReference>
<feature type="domain" description="HTH araC/xylS-type" evidence="5">
    <location>
        <begin position="166"/>
        <end position="263"/>
    </location>
</feature>
<dbReference type="SUPFAM" id="SSF51182">
    <property type="entry name" value="RmlC-like cupins"/>
    <property type="match status" value="1"/>
</dbReference>
<sequence length="266" mass="29540">MSTNGQYDVQERIVPALTALPRAVYARTESLALPERTRMHSHPWVQLSYAISGVLHVHTASESFVAPPRRAVWMPPGMDHEVFSFARTEMRSLYLAPQLFGAAHNHCRVIEISPLTHELIKQFARCPTGYDESGEDGRLAMVLVDQLRAAREVSLSLPLPQDPRVLQLCRNLQDAPDDNRTLAEWGEALGASEKTLRRILLRETGLSFRVWRQRMRLLGALEALGRGASVTQVALSAGYQSTSAFIAAFRELFGVTPGDFFSVTGG</sequence>
<dbReference type="SMART" id="SM00342">
    <property type="entry name" value="HTH_ARAC"/>
    <property type="match status" value="1"/>
</dbReference>
<dbReference type="Pfam" id="PF02311">
    <property type="entry name" value="AraC_binding"/>
    <property type="match status" value="1"/>
</dbReference>
<evidence type="ECO:0000256" key="1">
    <source>
        <dbReference type="ARBA" id="ARBA00023015"/>
    </source>
</evidence>
<accession>A0ABU8QWQ4</accession>
<dbReference type="InterPro" id="IPR014710">
    <property type="entry name" value="RmlC-like_jellyroll"/>
</dbReference>
<evidence type="ECO:0000256" key="3">
    <source>
        <dbReference type="ARBA" id="ARBA00023159"/>
    </source>
</evidence>
<evidence type="ECO:0000256" key="4">
    <source>
        <dbReference type="ARBA" id="ARBA00023163"/>
    </source>
</evidence>
<reference evidence="6 7" key="1">
    <citation type="submission" date="2024-02" db="EMBL/GenBank/DDBJ databases">
        <title>Identification of pathogenicity and growth-promoting function of Pseudomonas putida variant.</title>
        <authorList>
            <person name="Sun J."/>
        </authorList>
    </citation>
    <scope>NUCLEOTIDE SEQUENCE [LARGE SCALE GENOMIC DNA]</scope>
    <source>
        <strain evidence="6 7">A03</strain>
    </source>
</reference>
<evidence type="ECO:0000256" key="2">
    <source>
        <dbReference type="ARBA" id="ARBA00023125"/>
    </source>
</evidence>